<dbReference type="SUPFAM" id="SSF54736">
    <property type="entry name" value="ClpS-like"/>
    <property type="match status" value="1"/>
</dbReference>
<dbReference type="Proteomes" id="UP000095709">
    <property type="component" value="Unassembled WGS sequence"/>
</dbReference>
<dbReference type="InterPro" id="IPR013823">
    <property type="entry name" value="Ribosomal_bL12_C"/>
</dbReference>
<dbReference type="Gene3D" id="3.30.1390.10">
    <property type="match status" value="1"/>
</dbReference>
<dbReference type="Pfam" id="PF00542">
    <property type="entry name" value="Ribosomal_L12"/>
    <property type="match status" value="1"/>
</dbReference>
<organism evidence="2 3">
    <name type="scientific">Fusicatenibacter saccharivorans</name>
    <dbReference type="NCBI Taxonomy" id="1150298"/>
    <lineage>
        <taxon>Bacteria</taxon>
        <taxon>Bacillati</taxon>
        <taxon>Bacillota</taxon>
        <taxon>Clostridia</taxon>
        <taxon>Lachnospirales</taxon>
        <taxon>Lachnospiraceae</taxon>
        <taxon>Fusicatenibacter</taxon>
    </lineage>
</organism>
<dbReference type="InterPro" id="IPR014719">
    <property type="entry name" value="Ribosomal_bL12_C/ClpS-like"/>
</dbReference>
<accession>A0A174KX80</accession>
<dbReference type="GO" id="GO:0006412">
    <property type="term" value="P:translation"/>
    <property type="evidence" value="ECO:0007669"/>
    <property type="project" value="InterPro"/>
</dbReference>
<evidence type="ECO:0000313" key="2">
    <source>
        <dbReference type="EMBL" id="CUP14398.1"/>
    </source>
</evidence>
<sequence length="244" mass="28030">MEENVYVTDYLKKLREEAQKRNIEFEESTYEFIDMFLHYHIDSYDGSLHRVEIEVENVTNNIRLILYTEEKHKIEMLIPGGRVTDIEFSSRIARIPKGTADEVARRIQKGSFIHNELLDVETTLQKAKGPWSDLVMKSWFMRADQEGVEACSTYLVYFNEEIYQTLRKMKEIEKGTGFLVQLIKIGGNRVKVIKLARDFTGLDVTDAKDLVLQAPNAVLRAETAEKAVALCEALRECGASVKCL</sequence>
<dbReference type="EMBL" id="CZAL01000006">
    <property type="protein sequence ID" value="CUP14398.1"/>
    <property type="molecule type" value="Genomic_DNA"/>
</dbReference>
<dbReference type="GO" id="GO:0003735">
    <property type="term" value="F:structural constituent of ribosome"/>
    <property type="evidence" value="ECO:0007669"/>
    <property type="project" value="InterPro"/>
</dbReference>
<gene>
    <name evidence="2" type="primary">rplL_1</name>
    <name evidence="2" type="ORF">ERS852498_01335</name>
</gene>
<dbReference type="GO" id="GO:0005840">
    <property type="term" value="C:ribosome"/>
    <property type="evidence" value="ECO:0007669"/>
    <property type="project" value="UniProtKB-KW"/>
</dbReference>
<keyword evidence="2" id="KW-0689">Ribosomal protein</keyword>
<proteinExistence type="predicted"/>
<protein>
    <submittedName>
        <fullName evidence="2">50S ribosomal protein L7/L12</fullName>
    </submittedName>
</protein>
<keyword evidence="2" id="KW-0687">Ribonucleoprotein</keyword>
<dbReference type="AlphaFoldDB" id="A0A174KX80"/>
<name>A0A174KX80_9FIRM</name>
<reference evidence="2 3" key="1">
    <citation type="submission" date="2015-09" db="EMBL/GenBank/DDBJ databases">
        <authorList>
            <consortium name="Pathogen Informatics"/>
        </authorList>
    </citation>
    <scope>NUCLEOTIDE SEQUENCE [LARGE SCALE GENOMIC DNA]</scope>
    <source>
        <strain evidence="2 3">2789STDY5834885</strain>
    </source>
</reference>
<evidence type="ECO:0000259" key="1">
    <source>
        <dbReference type="Pfam" id="PF00542"/>
    </source>
</evidence>
<feature type="domain" description="Large ribosomal subunit protein bL12 C-terminal" evidence="1">
    <location>
        <begin position="178"/>
        <end position="242"/>
    </location>
</feature>
<dbReference type="RefSeq" id="WP_172680775.1">
    <property type="nucleotide sequence ID" value="NZ_CZAL01000006.1"/>
</dbReference>
<evidence type="ECO:0000313" key="3">
    <source>
        <dbReference type="Proteomes" id="UP000095709"/>
    </source>
</evidence>